<dbReference type="EMBL" id="PVTE01000039">
    <property type="protein sequence ID" value="PRY24540.1"/>
    <property type="molecule type" value="Genomic_DNA"/>
</dbReference>
<dbReference type="RefSeq" id="WP_106140739.1">
    <property type="nucleotide sequence ID" value="NZ_PVTE01000039.1"/>
</dbReference>
<gene>
    <name evidence="1" type="ORF">CLV58_1398</name>
</gene>
<evidence type="ECO:0000313" key="2">
    <source>
        <dbReference type="Proteomes" id="UP000238375"/>
    </source>
</evidence>
<organism evidence="1 2">
    <name type="scientific">Spirosoma oryzae</name>
    <dbReference type="NCBI Taxonomy" id="1469603"/>
    <lineage>
        <taxon>Bacteria</taxon>
        <taxon>Pseudomonadati</taxon>
        <taxon>Bacteroidota</taxon>
        <taxon>Cytophagia</taxon>
        <taxon>Cytophagales</taxon>
        <taxon>Cytophagaceae</taxon>
        <taxon>Spirosoma</taxon>
    </lineage>
</organism>
<proteinExistence type="predicted"/>
<evidence type="ECO:0008006" key="3">
    <source>
        <dbReference type="Google" id="ProtNLM"/>
    </source>
</evidence>
<comment type="caution">
    <text evidence="1">The sequence shown here is derived from an EMBL/GenBank/DDBJ whole genome shotgun (WGS) entry which is preliminary data.</text>
</comment>
<dbReference type="OrthoDB" id="961420at2"/>
<dbReference type="AlphaFoldDB" id="A0A2T0RTV6"/>
<dbReference type="Proteomes" id="UP000238375">
    <property type="component" value="Unassembled WGS sequence"/>
</dbReference>
<protein>
    <recommendedName>
        <fullName evidence="3">Tetratricopeptide repeat protein</fullName>
    </recommendedName>
</protein>
<name>A0A2T0RTV6_9BACT</name>
<keyword evidence="2" id="KW-1185">Reference proteome</keyword>
<accession>A0A2T0RTV6</accession>
<evidence type="ECO:0000313" key="1">
    <source>
        <dbReference type="EMBL" id="PRY24540.1"/>
    </source>
</evidence>
<reference evidence="1 2" key="1">
    <citation type="submission" date="2018-03" db="EMBL/GenBank/DDBJ databases">
        <title>Genomic Encyclopedia of Archaeal and Bacterial Type Strains, Phase II (KMG-II): from individual species to whole genera.</title>
        <authorList>
            <person name="Goeker M."/>
        </authorList>
    </citation>
    <scope>NUCLEOTIDE SEQUENCE [LARGE SCALE GENOMIC DNA]</scope>
    <source>
        <strain evidence="1 2">DSM 28354</strain>
    </source>
</reference>
<sequence>MNTIENALELEYYHDYAGAISMYKKIIGNMHPPVDAFINLAFLYWSVVNNRLFDRSLKKECGVPAELLPASDKMYEFIINMGLQEHPQNIELAFWKLYFSEISYGKDVIEADYISLLTHYHNDSLVPYLVLAAYDKTKYRNELYLLREECSIHPTAKNLYIKAVIEGMPNL</sequence>